<reference evidence="1" key="1">
    <citation type="submission" date="2020-01" db="EMBL/GenBank/DDBJ databases">
        <authorList>
            <person name="Meier V. D."/>
            <person name="Meier V D."/>
        </authorList>
    </citation>
    <scope>NUCLEOTIDE SEQUENCE</scope>
    <source>
        <strain evidence="1">HLG_WM_MAG_03</strain>
    </source>
</reference>
<proteinExistence type="predicted"/>
<dbReference type="EMBL" id="CACVAR010000050">
    <property type="protein sequence ID" value="CAA6799568.1"/>
    <property type="molecule type" value="Genomic_DNA"/>
</dbReference>
<name>A0A6S6RWC9_9BACT</name>
<dbReference type="AlphaFoldDB" id="A0A6S6RWC9"/>
<organism evidence="1">
    <name type="scientific">uncultured Sulfurovum sp</name>
    <dbReference type="NCBI Taxonomy" id="269237"/>
    <lineage>
        <taxon>Bacteria</taxon>
        <taxon>Pseudomonadati</taxon>
        <taxon>Campylobacterota</taxon>
        <taxon>Epsilonproteobacteria</taxon>
        <taxon>Campylobacterales</taxon>
        <taxon>Sulfurovaceae</taxon>
        <taxon>Sulfurovum</taxon>
        <taxon>environmental samples</taxon>
    </lineage>
</organism>
<evidence type="ECO:0000313" key="1">
    <source>
        <dbReference type="EMBL" id="CAA6799568.1"/>
    </source>
</evidence>
<accession>A0A6S6RWC9</accession>
<gene>
    <name evidence="1" type="ORF">HELGO_WM31144</name>
</gene>
<protein>
    <submittedName>
        <fullName evidence="1">Uncharacterized protein</fullName>
    </submittedName>
</protein>
<sequence>MRLIFSTLLTCTLLNAGGGVLDVDWSSIDQSQQKVTAPYPKVLLEGIKNVKLPTYLSSSYAYNENMTVVADKYFYSISFDLNGATVLFEGDRTFQESVSPSNPEFQKIMQKTKPVEFSRSEEIMMAEYQRHGANYTISVECDKPNTDKRCTEEGFIRGLYGSLTMVGGKR</sequence>